<protein>
    <recommendedName>
        <fullName evidence="9">Protein translocase subunit SecD</fullName>
    </recommendedName>
</protein>
<name>A0AAW6LKX0_RHOSG</name>
<proteinExistence type="inferred from homology"/>
<gene>
    <name evidence="9 14" type="primary">secD</name>
    <name evidence="14" type="ORF">PXH69_22960</name>
</gene>
<dbReference type="RefSeq" id="WP_007732956.1">
    <property type="nucleotide sequence ID" value="NZ_AP023172.1"/>
</dbReference>
<comment type="subcellular location">
    <subcellularLocation>
        <location evidence="1 9">Cell membrane</location>
        <topology evidence="1 9">Multi-pass membrane protein</topology>
    </subcellularLocation>
</comment>
<dbReference type="InterPro" id="IPR054384">
    <property type="entry name" value="SecDF_P1_head"/>
</dbReference>
<dbReference type="Pfam" id="PF07549">
    <property type="entry name" value="Sec_GG"/>
    <property type="match status" value="1"/>
</dbReference>
<dbReference type="Pfam" id="PF21760">
    <property type="entry name" value="SecD_1st"/>
    <property type="match status" value="1"/>
</dbReference>
<evidence type="ECO:0000313" key="14">
    <source>
        <dbReference type="EMBL" id="MDE8647838.1"/>
    </source>
</evidence>
<feature type="domain" description="Protein translocase subunit SecDF P1" evidence="12">
    <location>
        <begin position="68"/>
        <end position="122"/>
    </location>
</feature>
<evidence type="ECO:0000256" key="6">
    <source>
        <dbReference type="ARBA" id="ARBA00022989"/>
    </source>
</evidence>
<dbReference type="Proteomes" id="UP001217325">
    <property type="component" value="Unassembled WGS sequence"/>
</dbReference>
<dbReference type="Gene3D" id="3.30.1360.200">
    <property type="match status" value="1"/>
</dbReference>
<evidence type="ECO:0000256" key="4">
    <source>
        <dbReference type="ARBA" id="ARBA00022692"/>
    </source>
</evidence>
<evidence type="ECO:0000256" key="3">
    <source>
        <dbReference type="ARBA" id="ARBA00022475"/>
    </source>
</evidence>
<dbReference type="GeneID" id="64140731"/>
<keyword evidence="3 9" id="KW-1003">Cell membrane</keyword>
<feature type="transmembrane region" description="Helical" evidence="9">
    <location>
        <begin position="12"/>
        <end position="30"/>
    </location>
</feature>
<reference evidence="14" key="1">
    <citation type="submission" date="2023-02" db="EMBL/GenBank/DDBJ databases">
        <title>A novel hydrolase synthesized by Rhodococcus erythropolis HQ is responsible for the detoxification of Zearalenone.</title>
        <authorList>
            <person name="Hu J."/>
            <person name="Xu J."/>
        </authorList>
    </citation>
    <scope>NUCLEOTIDE SEQUENCE</scope>
    <source>
        <strain evidence="14">HQ</strain>
    </source>
</reference>
<dbReference type="Pfam" id="PF22599">
    <property type="entry name" value="SecDF_P1_head"/>
    <property type="match status" value="1"/>
</dbReference>
<dbReference type="GO" id="GO:0005886">
    <property type="term" value="C:plasma membrane"/>
    <property type="evidence" value="ECO:0007669"/>
    <property type="project" value="UniProtKB-SubCell"/>
</dbReference>
<evidence type="ECO:0000256" key="8">
    <source>
        <dbReference type="ARBA" id="ARBA00023136"/>
    </source>
</evidence>
<keyword evidence="6 9" id="KW-1133">Transmembrane helix</keyword>
<feature type="domain" description="Protein export membrane protein SecD/SecF C-terminal" evidence="11">
    <location>
        <begin position="362"/>
        <end position="535"/>
    </location>
</feature>
<dbReference type="InterPro" id="IPR048631">
    <property type="entry name" value="SecD_1st"/>
</dbReference>
<keyword evidence="8 9" id="KW-0472">Membrane</keyword>
<dbReference type="Gene3D" id="3.30.70.3220">
    <property type="match status" value="1"/>
</dbReference>
<dbReference type="GO" id="GO:0006605">
    <property type="term" value="P:protein targeting"/>
    <property type="evidence" value="ECO:0007669"/>
    <property type="project" value="UniProtKB-UniRule"/>
</dbReference>
<evidence type="ECO:0000256" key="9">
    <source>
        <dbReference type="HAMAP-Rule" id="MF_01463"/>
    </source>
</evidence>
<dbReference type="InterPro" id="IPR005791">
    <property type="entry name" value="SecD"/>
</dbReference>
<dbReference type="PANTHER" id="PTHR30081">
    <property type="entry name" value="PROTEIN-EXPORT MEMBRANE PROTEIN SEC"/>
    <property type="match status" value="1"/>
</dbReference>
<feature type="transmembrane region" description="Helical" evidence="9">
    <location>
        <begin position="379"/>
        <end position="399"/>
    </location>
</feature>
<evidence type="ECO:0000313" key="15">
    <source>
        <dbReference type="Proteomes" id="UP001217325"/>
    </source>
</evidence>
<sequence>MAPSTGTVHPVRYLALFGVLVVALYALVFFTGDKSATPKLGIDLQGGTRVTLTARTPDGSAPSQDSLKQAQEIIETRVNGLGVSGSEVVVDGDNLVITVPGDDSAQARSLGQTARLYIRPVTGSIDVATRDANRTATPEAPAAETPATDAPAPEAPADGTQTPQNRPFLAQDPTTPEATPAPQTTTPAPTGDAPSDGTDEGDAAAAEIAAARALRQSSDPTVQQQAVANLDCSVADPLRGNDDPTLPLVACSQDGLNIYLLGPSIIDGQEIADASSVFNSQQSRHEISLSFKTTGSNTWAEFTSANIGKQAAFTLDSKVVSAPTIQGATPAGSATSITGSFTAESAKELANTLKYGSLPLSFAASEAETVSATLGLASLQAALIAGAVGLVLVLLYCLVYYRMLGVLTALSLILSGVMVYAIMVLLGRYIGFTLDLAGMAGLIIGIGMTADSFVVFFERIKDEMREGRSFRSAVPRGWARARRTILSGNAVSFIAAAVLYVLAVGQVRGFAFTLGLTTILDVIVVFLVTWPLVSMASRSAFWSKPSVNGLGAVQEVARERKVAAAASAKETRA</sequence>
<dbReference type="InterPro" id="IPR055344">
    <property type="entry name" value="SecD_SecF_C_bact"/>
</dbReference>
<dbReference type="GO" id="GO:0065002">
    <property type="term" value="P:intracellular protein transmembrane transport"/>
    <property type="evidence" value="ECO:0007669"/>
    <property type="project" value="UniProtKB-UniRule"/>
</dbReference>
<dbReference type="NCBIfam" id="TIGR01129">
    <property type="entry name" value="secD"/>
    <property type="match status" value="1"/>
</dbReference>
<keyword evidence="4 9" id="KW-0812">Transmembrane</keyword>
<feature type="transmembrane region" description="Helical" evidence="9">
    <location>
        <begin position="436"/>
        <end position="457"/>
    </location>
</feature>
<dbReference type="NCBIfam" id="TIGR00916">
    <property type="entry name" value="2A0604s01"/>
    <property type="match status" value="1"/>
</dbReference>
<evidence type="ECO:0000259" key="11">
    <source>
        <dbReference type="Pfam" id="PF02355"/>
    </source>
</evidence>
<keyword evidence="5 9" id="KW-0653">Protein transport</keyword>
<evidence type="ECO:0000256" key="10">
    <source>
        <dbReference type="SAM" id="MobiDB-lite"/>
    </source>
</evidence>
<evidence type="ECO:0000256" key="5">
    <source>
        <dbReference type="ARBA" id="ARBA00022927"/>
    </source>
</evidence>
<organism evidence="14 15">
    <name type="scientific">Rhodococcus qingshengii</name>
    <dbReference type="NCBI Taxonomy" id="334542"/>
    <lineage>
        <taxon>Bacteria</taxon>
        <taxon>Bacillati</taxon>
        <taxon>Actinomycetota</taxon>
        <taxon>Actinomycetes</taxon>
        <taxon>Mycobacteriales</taxon>
        <taxon>Nocardiaceae</taxon>
        <taxon>Rhodococcus</taxon>
        <taxon>Rhodococcus erythropolis group</taxon>
    </lineage>
</organism>
<evidence type="ECO:0000256" key="7">
    <source>
        <dbReference type="ARBA" id="ARBA00023010"/>
    </source>
</evidence>
<dbReference type="PANTHER" id="PTHR30081:SF1">
    <property type="entry name" value="PROTEIN TRANSLOCASE SUBUNIT SECD"/>
    <property type="match status" value="1"/>
</dbReference>
<evidence type="ECO:0000256" key="1">
    <source>
        <dbReference type="ARBA" id="ARBA00004651"/>
    </source>
</evidence>
<feature type="domain" description="SecDF P1 head subdomain" evidence="13">
    <location>
        <begin position="259"/>
        <end position="359"/>
    </location>
</feature>
<dbReference type="GO" id="GO:0015450">
    <property type="term" value="F:protein-transporting ATPase activity"/>
    <property type="evidence" value="ECO:0007669"/>
    <property type="project" value="InterPro"/>
</dbReference>
<dbReference type="Pfam" id="PF02355">
    <property type="entry name" value="SecD_SecF_C"/>
    <property type="match status" value="1"/>
</dbReference>
<feature type="compositionally biased region" description="Low complexity" evidence="10">
    <location>
        <begin position="135"/>
        <end position="158"/>
    </location>
</feature>
<dbReference type="AlphaFoldDB" id="A0AAW6LKX0"/>
<feature type="transmembrane region" description="Helical" evidence="9">
    <location>
        <begin position="406"/>
        <end position="430"/>
    </location>
</feature>
<keyword evidence="7 9" id="KW-0811">Translocation</keyword>
<feature type="region of interest" description="Disordered" evidence="10">
    <location>
        <begin position="128"/>
        <end position="202"/>
    </location>
</feature>
<keyword evidence="2 9" id="KW-0813">Transport</keyword>
<comment type="subunit">
    <text evidence="9">Forms a complex with SecF. Part of the essential Sec protein translocation apparatus which comprises SecA, SecYEG and auxiliary proteins SecDF. Other proteins may also be involved.</text>
</comment>
<feature type="transmembrane region" description="Helical" evidence="9">
    <location>
        <begin position="509"/>
        <end position="533"/>
    </location>
</feature>
<evidence type="ECO:0000259" key="13">
    <source>
        <dbReference type="Pfam" id="PF22599"/>
    </source>
</evidence>
<dbReference type="InterPro" id="IPR022646">
    <property type="entry name" value="SecD/SecF_CS"/>
</dbReference>
<dbReference type="InterPro" id="IPR048634">
    <property type="entry name" value="SecD_SecF_C"/>
</dbReference>
<comment type="similarity">
    <text evidence="9">Belongs to the SecD/SecF family. SecD subfamily.</text>
</comment>
<feature type="compositionally biased region" description="Low complexity" evidence="10">
    <location>
        <begin position="170"/>
        <end position="194"/>
    </location>
</feature>
<dbReference type="HAMAP" id="MF_01463_B">
    <property type="entry name" value="SecD_B"/>
    <property type="match status" value="1"/>
</dbReference>
<dbReference type="Gene3D" id="1.20.1640.10">
    <property type="entry name" value="Multidrug efflux transporter AcrB transmembrane domain"/>
    <property type="match status" value="1"/>
</dbReference>
<dbReference type="InterPro" id="IPR022813">
    <property type="entry name" value="SecD/SecF_arch_bac"/>
</dbReference>
<feature type="transmembrane region" description="Helical" evidence="9">
    <location>
        <begin position="485"/>
        <end position="503"/>
    </location>
</feature>
<evidence type="ECO:0000259" key="12">
    <source>
        <dbReference type="Pfam" id="PF21760"/>
    </source>
</evidence>
<dbReference type="EMBL" id="JARDXE010000015">
    <property type="protein sequence ID" value="MDE8647838.1"/>
    <property type="molecule type" value="Genomic_DNA"/>
</dbReference>
<comment type="caution">
    <text evidence="14">The sequence shown here is derived from an EMBL/GenBank/DDBJ whole genome shotgun (WGS) entry which is preliminary data.</text>
</comment>
<comment type="function">
    <text evidence="9">Part of the Sec protein translocase complex. Interacts with the SecYEG preprotein conducting channel. SecDF uses the proton motive force (PMF) to complete protein translocation after the ATP-dependent function of SecA.</text>
</comment>
<accession>A0AAW6LKX0</accession>
<dbReference type="GO" id="GO:0043952">
    <property type="term" value="P:protein transport by the Sec complex"/>
    <property type="evidence" value="ECO:0007669"/>
    <property type="project" value="UniProtKB-UniRule"/>
</dbReference>
<evidence type="ECO:0000256" key="2">
    <source>
        <dbReference type="ARBA" id="ARBA00022448"/>
    </source>
</evidence>
<dbReference type="SUPFAM" id="SSF82866">
    <property type="entry name" value="Multidrug efflux transporter AcrB transmembrane domain"/>
    <property type="match status" value="1"/>
</dbReference>